<evidence type="ECO:0000259" key="9">
    <source>
        <dbReference type="PROSITE" id="PS50011"/>
    </source>
</evidence>
<comment type="catalytic activity">
    <reaction evidence="1">
        <text>S-ubiquitinyl-[E2 ubiquitin-conjugating enzyme]-L-cysteine + [acceptor protein]-L-lysine = [E2 ubiquitin-conjugating enzyme]-L-cysteine + N(6)-ubiquitinyl-[acceptor protein]-L-lysine.</text>
        <dbReference type="EC" id="2.3.2.27"/>
    </reaction>
</comment>
<dbReference type="PROSITE" id="PS50011">
    <property type="entry name" value="PROTEIN_KINASE_DOM"/>
    <property type="match status" value="1"/>
</dbReference>
<evidence type="ECO:0000256" key="6">
    <source>
        <dbReference type="ARBA" id="ARBA00022786"/>
    </source>
</evidence>
<feature type="domain" description="U-box" evidence="10">
    <location>
        <begin position="679"/>
        <end position="750"/>
    </location>
</feature>
<feature type="domain" description="Protein kinase" evidence="9">
    <location>
        <begin position="415"/>
        <end position="672"/>
    </location>
</feature>
<feature type="compositionally biased region" description="Basic residues" evidence="8">
    <location>
        <begin position="1"/>
        <end position="14"/>
    </location>
</feature>
<dbReference type="Pfam" id="PF00069">
    <property type="entry name" value="Pkinase"/>
    <property type="match status" value="1"/>
</dbReference>
<dbReference type="Gene3D" id="3.30.40.10">
    <property type="entry name" value="Zinc/RING finger domain, C3HC4 (zinc finger)"/>
    <property type="match status" value="1"/>
</dbReference>
<dbReference type="InterPro" id="IPR013083">
    <property type="entry name" value="Znf_RING/FYVE/PHD"/>
</dbReference>
<dbReference type="GO" id="GO:0004672">
    <property type="term" value="F:protein kinase activity"/>
    <property type="evidence" value="ECO:0007669"/>
    <property type="project" value="InterPro"/>
</dbReference>
<reference evidence="11" key="1">
    <citation type="submission" date="2019-07" db="EMBL/GenBank/DDBJ databases">
        <authorList>
            <person name="Dittberner H."/>
        </authorList>
    </citation>
    <scope>NUCLEOTIDE SEQUENCE [LARGE SCALE GENOMIC DNA]</scope>
</reference>
<dbReference type="GO" id="GO:0016567">
    <property type="term" value="P:protein ubiquitination"/>
    <property type="evidence" value="ECO:0007669"/>
    <property type="project" value="UniProtKB-UniPathway"/>
</dbReference>
<keyword evidence="7" id="KW-0175">Coiled coil</keyword>
<evidence type="ECO:0000256" key="1">
    <source>
        <dbReference type="ARBA" id="ARBA00000900"/>
    </source>
</evidence>
<evidence type="ECO:0000259" key="10">
    <source>
        <dbReference type="PROSITE" id="PS51698"/>
    </source>
</evidence>
<dbReference type="CDD" id="cd01989">
    <property type="entry name" value="USP_STK_Ubox_N"/>
    <property type="match status" value="1"/>
</dbReference>
<dbReference type="OrthoDB" id="1114162at2759"/>
<dbReference type="InterPro" id="IPR003613">
    <property type="entry name" value="Ubox_domain"/>
</dbReference>
<accession>A0A565C7X2</accession>
<comment type="function">
    <text evidence="2">Functions as an E3 ubiquitin ligase.</text>
</comment>
<comment type="caution">
    <text evidence="11">The sequence shown here is derived from an EMBL/GenBank/DDBJ whole genome shotgun (WGS) entry which is preliminary data.</text>
</comment>
<dbReference type="CDD" id="cd16655">
    <property type="entry name" value="RING-Ubox_WDSUB1-like"/>
    <property type="match status" value="1"/>
</dbReference>
<sequence>MELLHPHHPPHLHRLSSPTRFSSPETAEVTGIHGQTSSEKLYIAVGKKVGKALSLLQWSFNQFSGYEICLLHIHKPSPLIPTLLGKLPASQANSESVNAYRGEERQKMRKLLDLYLTTCARAKVKASVLVIESELVPRGIVELVNRQCIKKLVMGAVTSSCIKMRSSRKVDYASRKAPPFCEIWFVIKGKHGWVREASESREVSSDRSFRLSKSYLSLALGNLRSSSSRNLVSSEIFSRVEADVIDTEVPMLLSSTKSGVCGSVFVSEERRIPSLDSDSYESAHARQIKLRENAESELKRIINQQEKLLEEKAELSRRLQRTTRNVALLNCHTHGASRRCTKVSTELKLVELSIAELRLEKQKIQRQNVEAKCWIERWKNAGSLSCNEFVGISGDGMPELAEFSLSELESATFCFSESFKLGQGGNNGCIYKGEMMGRTVAIKRMHPHNMNLQQEFQQEVQILSKLQHPHLVTLFGYCPEAWSLVYEYLPNGNLQDQLFCKTDISPLTWVTRTRIIAEISSALCFLHSVKPERIVHSDLKPENILRDSKLTSKICDFGICRLVFNEEANGRAFPYTDPELNRFGVLTPKSDIYSFGIIILQMLTGKPPFELVGQMRKALSSGKLASVLDIKAGEWPTFVAGQLANIGLRCCEPNSKDRPELTPSLVRELEQLHAPKERAVPSFYLCPILQEIMYDPQIAEDGFTYEGEAIRSWLRNGHETSPMTNLKLSSLYLTPNHGLRLAIQDWLCKS</sequence>
<dbReference type="SUPFAM" id="SSF57850">
    <property type="entry name" value="RING/U-box"/>
    <property type="match status" value="1"/>
</dbReference>
<dbReference type="UniPathway" id="UPA00143"/>
<evidence type="ECO:0000256" key="8">
    <source>
        <dbReference type="SAM" id="MobiDB-lite"/>
    </source>
</evidence>
<protein>
    <recommendedName>
        <fullName evidence="4">RING-type E3 ubiquitin transferase</fullName>
        <ecNumber evidence="4">2.3.2.27</ecNumber>
    </recommendedName>
</protein>
<dbReference type="InterPro" id="IPR000719">
    <property type="entry name" value="Prot_kinase_dom"/>
</dbReference>
<feature type="region of interest" description="Disordered" evidence="8">
    <location>
        <begin position="1"/>
        <end position="30"/>
    </location>
</feature>
<gene>
    <name evidence="11" type="ORF">ANE_LOCUS20195</name>
</gene>
<evidence type="ECO:0000313" key="11">
    <source>
        <dbReference type="EMBL" id="VVB09751.1"/>
    </source>
</evidence>
<dbReference type="InterPro" id="IPR011009">
    <property type="entry name" value="Kinase-like_dom_sf"/>
</dbReference>
<dbReference type="PROSITE" id="PS51698">
    <property type="entry name" value="U_BOX"/>
    <property type="match status" value="1"/>
</dbReference>
<dbReference type="PANTHER" id="PTHR45647">
    <property type="entry name" value="OS02G0152300 PROTEIN"/>
    <property type="match status" value="1"/>
</dbReference>
<dbReference type="SMART" id="SM00220">
    <property type="entry name" value="S_TKc"/>
    <property type="match status" value="1"/>
</dbReference>
<feature type="coiled-coil region" evidence="7">
    <location>
        <begin position="284"/>
        <end position="372"/>
    </location>
</feature>
<evidence type="ECO:0000313" key="12">
    <source>
        <dbReference type="Proteomes" id="UP000489600"/>
    </source>
</evidence>
<comment type="pathway">
    <text evidence="3">Protein modification; protein ubiquitination.</text>
</comment>
<feature type="compositionally biased region" description="Polar residues" evidence="8">
    <location>
        <begin position="16"/>
        <end position="25"/>
    </location>
</feature>
<dbReference type="Gene3D" id="1.10.510.10">
    <property type="entry name" value="Transferase(Phosphotransferase) domain 1"/>
    <property type="match status" value="1"/>
</dbReference>
<evidence type="ECO:0000256" key="4">
    <source>
        <dbReference type="ARBA" id="ARBA00012483"/>
    </source>
</evidence>
<evidence type="ECO:0000256" key="2">
    <source>
        <dbReference type="ARBA" id="ARBA00003861"/>
    </source>
</evidence>
<evidence type="ECO:0000256" key="7">
    <source>
        <dbReference type="SAM" id="Coils"/>
    </source>
</evidence>
<dbReference type="SUPFAM" id="SSF56112">
    <property type="entry name" value="Protein kinase-like (PK-like)"/>
    <property type="match status" value="1"/>
</dbReference>
<name>A0A565C7X2_9BRAS</name>
<dbReference type="GO" id="GO:0005524">
    <property type="term" value="F:ATP binding"/>
    <property type="evidence" value="ECO:0007669"/>
    <property type="project" value="InterPro"/>
</dbReference>
<dbReference type="AlphaFoldDB" id="A0A565C7X2"/>
<dbReference type="Gene3D" id="3.30.200.20">
    <property type="entry name" value="Phosphorylase Kinase, domain 1"/>
    <property type="match status" value="1"/>
</dbReference>
<dbReference type="EMBL" id="CABITT030000007">
    <property type="protein sequence ID" value="VVB09751.1"/>
    <property type="molecule type" value="Genomic_DNA"/>
</dbReference>
<dbReference type="PANTHER" id="PTHR45647:SF43">
    <property type="entry name" value="OS10G0100500 PROTEIN"/>
    <property type="match status" value="1"/>
</dbReference>
<dbReference type="Proteomes" id="UP000489600">
    <property type="component" value="Unassembled WGS sequence"/>
</dbReference>
<evidence type="ECO:0000256" key="5">
    <source>
        <dbReference type="ARBA" id="ARBA00022679"/>
    </source>
</evidence>
<evidence type="ECO:0000256" key="3">
    <source>
        <dbReference type="ARBA" id="ARBA00004906"/>
    </source>
</evidence>
<proteinExistence type="predicted"/>
<dbReference type="GO" id="GO:0061630">
    <property type="term" value="F:ubiquitin protein ligase activity"/>
    <property type="evidence" value="ECO:0007669"/>
    <property type="project" value="UniProtKB-EC"/>
</dbReference>
<keyword evidence="6" id="KW-0833">Ubl conjugation pathway</keyword>
<dbReference type="SMART" id="SM00504">
    <property type="entry name" value="Ubox"/>
    <property type="match status" value="1"/>
</dbReference>
<keyword evidence="12" id="KW-1185">Reference proteome</keyword>
<dbReference type="InterPro" id="IPR051348">
    <property type="entry name" value="U-box_ubiquitin_ligases"/>
</dbReference>
<organism evidence="11 12">
    <name type="scientific">Arabis nemorensis</name>
    <dbReference type="NCBI Taxonomy" id="586526"/>
    <lineage>
        <taxon>Eukaryota</taxon>
        <taxon>Viridiplantae</taxon>
        <taxon>Streptophyta</taxon>
        <taxon>Embryophyta</taxon>
        <taxon>Tracheophyta</taxon>
        <taxon>Spermatophyta</taxon>
        <taxon>Magnoliopsida</taxon>
        <taxon>eudicotyledons</taxon>
        <taxon>Gunneridae</taxon>
        <taxon>Pentapetalae</taxon>
        <taxon>rosids</taxon>
        <taxon>malvids</taxon>
        <taxon>Brassicales</taxon>
        <taxon>Brassicaceae</taxon>
        <taxon>Arabideae</taxon>
        <taxon>Arabis</taxon>
    </lineage>
</organism>
<keyword evidence="5" id="KW-0808">Transferase</keyword>
<dbReference type="Pfam" id="PF04564">
    <property type="entry name" value="U-box"/>
    <property type="match status" value="1"/>
</dbReference>
<dbReference type="SUPFAM" id="SSF52402">
    <property type="entry name" value="Adenine nucleotide alpha hydrolases-like"/>
    <property type="match status" value="1"/>
</dbReference>
<dbReference type="EC" id="2.3.2.27" evidence="4"/>